<dbReference type="Proteomes" id="UP000242180">
    <property type="component" value="Unassembled WGS sequence"/>
</dbReference>
<sequence length="299" mass="33669">MSLPPDETLRLLIDQDSPQVRVCRICGLDERDEDEEARIGRPLSKRRLIRPCQCRGTMKYVHADCLDRWRCMSPRPESTSTCDTCHQAYQMVRPKYAWFLTHPMFLRAITIFIVVVATFALAYLTKIVDVFVLQHPPRPNDPQWVAWHGETRLWMDRVYFFSGVLGVSCFGIGYFFTCAIVALAAFRRGTNPSAFHWMSFSQYNNGYDPAGDDETEEEDDTREGPRGIRRWVADVIACSCDAMLGGILVLAALVAVVTVVFGILGAVSGVYAATETAVEHIAGKKRDCIIDLGSTEEKE</sequence>
<evidence type="ECO:0000256" key="1">
    <source>
        <dbReference type="ARBA" id="ARBA00022723"/>
    </source>
</evidence>
<evidence type="ECO:0000256" key="3">
    <source>
        <dbReference type="ARBA" id="ARBA00022833"/>
    </source>
</evidence>
<dbReference type="PANTHER" id="PTHR46347:SF1">
    <property type="entry name" value="RING_FYVE_PHD ZINC FINGER SUPERFAMILY PROTEIN"/>
    <property type="match status" value="1"/>
</dbReference>
<dbReference type="OrthoDB" id="264354at2759"/>
<dbReference type="SUPFAM" id="SSF57850">
    <property type="entry name" value="RING/U-box"/>
    <property type="match status" value="1"/>
</dbReference>
<dbReference type="CDD" id="cd16495">
    <property type="entry name" value="RING_CH-C4HC3_MARCH"/>
    <property type="match status" value="1"/>
</dbReference>
<dbReference type="InterPro" id="IPR013083">
    <property type="entry name" value="Znf_RING/FYVE/PHD"/>
</dbReference>
<reference evidence="6 7" key="1">
    <citation type="submission" date="2016-07" db="EMBL/GenBank/DDBJ databases">
        <title>Pervasive Adenine N6-methylation of Active Genes in Fungi.</title>
        <authorList>
            <consortium name="DOE Joint Genome Institute"/>
            <person name="Mondo S.J."/>
            <person name="Dannebaum R.O."/>
            <person name="Kuo R.C."/>
            <person name="Labutti K."/>
            <person name="Haridas S."/>
            <person name="Kuo A."/>
            <person name="Salamov A."/>
            <person name="Ahrendt S.R."/>
            <person name="Lipzen A."/>
            <person name="Sullivan W."/>
            <person name="Andreopoulos W.B."/>
            <person name="Clum A."/>
            <person name="Lindquist E."/>
            <person name="Daum C."/>
            <person name="Ramamoorthy G.K."/>
            <person name="Gryganskyi A."/>
            <person name="Culley D."/>
            <person name="Magnuson J.K."/>
            <person name="James T.Y."/>
            <person name="O'Malley M.A."/>
            <person name="Stajich J.E."/>
            <person name="Spatafora J.W."/>
            <person name="Visel A."/>
            <person name="Grigoriev I.V."/>
        </authorList>
    </citation>
    <scope>NUCLEOTIDE SEQUENCE [LARGE SCALE GENOMIC DNA]</scope>
    <source>
        <strain evidence="6 7">NRRL 2496</strain>
    </source>
</reference>
<accession>A0A1X2HV94</accession>
<dbReference type="SMART" id="SM00744">
    <property type="entry name" value="RINGv"/>
    <property type="match status" value="1"/>
</dbReference>
<dbReference type="AlphaFoldDB" id="A0A1X2HV94"/>
<feature type="transmembrane region" description="Helical" evidence="4">
    <location>
        <begin position="231"/>
        <end position="264"/>
    </location>
</feature>
<keyword evidence="3" id="KW-0862">Zinc</keyword>
<evidence type="ECO:0000313" key="7">
    <source>
        <dbReference type="Proteomes" id="UP000242180"/>
    </source>
</evidence>
<keyword evidence="4" id="KW-0812">Transmembrane</keyword>
<evidence type="ECO:0000256" key="2">
    <source>
        <dbReference type="ARBA" id="ARBA00022771"/>
    </source>
</evidence>
<evidence type="ECO:0000259" key="5">
    <source>
        <dbReference type="PROSITE" id="PS51292"/>
    </source>
</evidence>
<evidence type="ECO:0000313" key="6">
    <source>
        <dbReference type="EMBL" id="ORZ03487.1"/>
    </source>
</evidence>
<dbReference type="Gene3D" id="3.30.40.10">
    <property type="entry name" value="Zinc/RING finger domain, C3HC4 (zinc finger)"/>
    <property type="match status" value="1"/>
</dbReference>
<feature type="transmembrane region" description="Helical" evidence="4">
    <location>
        <begin position="158"/>
        <end position="186"/>
    </location>
</feature>
<name>A0A1X2HV94_SYNRA</name>
<gene>
    <name evidence="6" type="ORF">BCR43DRAFT_483462</name>
</gene>
<dbReference type="GO" id="GO:0008270">
    <property type="term" value="F:zinc ion binding"/>
    <property type="evidence" value="ECO:0007669"/>
    <property type="project" value="UniProtKB-KW"/>
</dbReference>
<dbReference type="STRING" id="13706.A0A1X2HV94"/>
<protein>
    <recommendedName>
        <fullName evidence="5">RING-CH-type domain-containing protein</fullName>
    </recommendedName>
</protein>
<keyword evidence="4" id="KW-1133">Transmembrane helix</keyword>
<comment type="caution">
    <text evidence="6">The sequence shown here is derived from an EMBL/GenBank/DDBJ whole genome shotgun (WGS) entry which is preliminary data.</text>
</comment>
<keyword evidence="2" id="KW-0863">Zinc-finger</keyword>
<evidence type="ECO:0000256" key="4">
    <source>
        <dbReference type="SAM" id="Phobius"/>
    </source>
</evidence>
<dbReference type="PROSITE" id="PS51292">
    <property type="entry name" value="ZF_RING_CH"/>
    <property type="match status" value="1"/>
</dbReference>
<keyword evidence="1" id="KW-0479">Metal-binding</keyword>
<dbReference type="EMBL" id="MCGN01000001">
    <property type="protein sequence ID" value="ORZ03487.1"/>
    <property type="molecule type" value="Genomic_DNA"/>
</dbReference>
<keyword evidence="7" id="KW-1185">Reference proteome</keyword>
<organism evidence="6 7">
    <name type="scientific">Syncephalastrum racemosum</name>
    <name type="common">Filamentous fungus</name>
    <dbReference type="NCBI Taxonomy" id="13706"/>
    <lineage>
        <taxon>Eukaryota</taxon>
        <taxon>Fungi</taxon>
        <taxon>Fungi incertae sedis</taxon>
        <taxon>Mucoromycota</taxon>
        <taxon>Mucoromycotina</taxon>
        <taxon>Mucoromycetes</taxon>
        <taxon>Mucorales</taxon>
        <taxon>Syncephalastraceae</taxon>
        <taxon>Syncephalastrum</taxon>
    </lineage>
</organism>
<proteinExistence type="predicted"/>
<dbReference type="InParanoid" id="A0A1X2HV94"/>
<feature type="domain" description="RING-CH-type" evidence="5">
    <location>
        <begin position="15"/>
        <end position="92"/>
    </location>
</feature>
<dbReference type="Pfam" id="PF12906">
    <property type="entry name" value="RINGv"/>
    <property type="match status" value="1"/>
</dbReference>
<feature type="transmembrane region" description="Helical" evidence="4">
    <location>
        <begin position="104"/>
        <end position="124"/>
    </location>
</feature>
<keyword evidence="4" id="KW-0472">Membrane</keyword>
<dbReference type="InterPro" id="IPR011016">
    <property type="entry name" value="Znf_RING-CH"/>
</dbReference>
<dbReference type="PANTHER" id="PTHR46347">
    <property type="entry name" value="RING/FYVE/PHD ZINC FINGER SUPERFAMILY PROTEIN"/>
    <property type="match status" value="1"/>
</dbReference>